<accession>A0ABU0NNC1</accession>
<gene>
    <name evidence="1" type="ORF">QF030_002803</name>
</gene>
<comment type="caution">
    <text evidence="1">The sequence shown here is derived from an EMBL/GenBank/DDBJ whole genome shotgun (WGS) entry which is preliminary data.</text>
</comment>
<protein>
    <submittedName>
        <fullName evidence="1">Uncharacterized protein</fullName>
    </submittedName>
</protein>
<dbReference type="EMBL" id="JAUSWV010000002">
    <property type="protein sequence ID" value="MDQ0580625.1"/>
    <property type="molecule type" value="Genomic_DNA"/>
</dbReference>
<evidence type="ECO:0000313" key="2">
    <source>
        <dbReference type="Proteomes" id="UP001230654"/>
    </source>
</evidence>
<sequence length="49" mass="5421">MASSVGHFRYETVSYRFLLPFFLLRLYPQGALWLSLARSATMGGGPGTP</sequence>
<evidence type="ECO:0000313" key="1">
    <source>
        <dbReference type="EMBL" id="MDQ0580625.1"/>
    </source>
</evidence>
<proteinExistence type="predicted"/>
<dbReference type="Proteomes" id="UP001230654">
    <property type="component" value="Unassembled WGS sequence"/>
</dbReference>
<organism evidence="1 2">
    <name type="scientific">Streptomyces rishiriensis</name>
    <dbReference type="NCBI Taxonomy" id="68264"/>
    <lineage>
        <taxon>Bacteria</taxon>
        <taxon>Bacillati</taxon>
        <taxon>Actinomycetota</taxon>
        <taxon>Actinomycetes</taxon>
        <taxon>Kitasatosporales</taxon>
        <taxon>Streptomycetaceae</taxon>
        <taxon>Streptomyces</taxon>
    </lineage>
</organism>
<name>A0ABU0NNC1_STRRH</name>
<reference evidence="1 2" key="1">
    <citation type="submission" date="2023-07" db="EMBL/GenBank/DDBJ databases">
        <title>Comparative genomics of wheat-associated soil bacteria to identify genetic determinants of phenazine resistance.</title>
        <authorList>
            <person name="Mouncey N."/>
        </authorList>
    </citation>
    <scope>NUCLEOTIDE SEQUENCE [LARGE SCALE GENOMIC DNA]</scope>
    <source>
        <strain evidence="1 2">B2I6</strain>
    </source>
</reference>
<keyword evidence="2" id="KW-1185">Reference proteome</keyword>